<protein>
    <submittedName>
        <fullName evidence="1">Uncharacterized protein</fullName>
    </submittedName>
</protein>
<keyword evidence="3" id="KW-1185">Reference proteome</keyword>
<gene>
    <name evidence="1" type="ORF">HINF_LOCUS17629</name>
    <name evidence="2" type="ORF">HINF_LOCUS25073</name>
</gene>
<accession>A0AA86P152</accession>
<comment type="caution">
    <text evidence="1">The sequence shown here is derived from an EMBL/GenBank/DDBJ whole genome shotgun (WGS) entry which is preliminary data.</text>
</comment>
<proteinExistence type="predicted"/>
<name>A0AA86P152_9EUKA</name>
<evidence type="ECO:0000313" key="1">
    <source>
        <dbReference type="EMBL" id="CAI9929984.1"/>
    </source>
</evidence>
<evidence type="ECO:0000313" key="3">
    <source>
        <dbReference type="Proteomes" id="UP001642409"/>
    </source>
</evidence>
<dbReference type="EMBL" id="CAXDID020000074">
    <property type="protein sequence ID" value="CAL6015685.1"/>
    <property type="molecule type" value="Genomic_DNA"/>
</dbReference>
<evidence type="ECO:0000313" key="2">
    <source>
        <dbReference type="EMBL" id="CAL6015685.1"/>
    </source>
</evidence>
<organism evidence="1">
    <name type="scientific">Hexamita inflata</name>
    <dbReference type="NCBI Taxonomy" id="28002"/>
    <lineage>
        <taxon>Eukaryota</taxon>
        <taxon>Metamonada</taxon>
        <taxon>Diplomonadida</taxon>
        <taxon>Hexamitidae</taxon>
        <taxon>Hexamitinae</taxon>
        <taxon>Hexamita</taxon>
    </lineage>
</organism>
<reference evidence="1" key="1">
    <citation type="submission" date="2023-06" db="EMBL/GenBank/DDBJ databases">
        <authorList>
            <person name="Kurt Z."/>
        </authorList>
    </citation>
    <scope>NUCLEOTIDE SEQUENCE</scope>
</reference>
<sequence>MDSLVIRFKQFESKSASEIASELSIEVQPQQLAAFDLFPRSAWPYMFFSLKPVSAPVQATVQQLSKQFDKTAVPEDEMNFNGPRKAHPRYSKFFELLAQGKNRGFVVAQLKAETSKTSEFLDEPDLAINPQFTSDKWPRKINPVYQKFFDLLASGKNRGFVVAQLKAETGKGSDFLDNPDMPVD</sequence>
<dbReference type="EMBL" id="CATOUU010000444">
    <property type="protein sequence ID" value="CAI9929984.1"/>
    <property type="molecule type" value="Genomic_DNA"/>
</dbReference>
<reference evidence="2 3" key="2">
    <citation type="submission" date="2024-07" db="EMBL/GenBank/DDBJ databases">
        <authorList>
            <person name="Akdeniz Z."/>
        </authorList>
    </citation>
    <scope>NUCLEOTIDE SEQUENCE [LARGE SCALE GENOMIC DNA]</scope>
</reference>
<dbReference type="Proteomes" id="UP001642409">
    <property type="component" value="Unassembled WGS sequence"/>
</dbReference>
<dbReference type="AlphaFoldDB" id="A0AA86P152"/>